<proteinExistence type="predicted"/>
<comment type="caution">
    <text evidence="1">The sequence shown here is derived from an EMBL/GenBank/DDBJ whole genome shotgun (WGS) entry which is preliminary data.</text>
</comment>
<dbReference type="STRING" id="1497020.DO97_08250"/>
<sequence>MSEDFQGGLDPSLLLQARQFYHAYLQTHTKQPQRPLGVAIDPQTYRGKLIFTRKPVLLLTEYFIPWDCLESEST</sequence>
<dbReference type="Proteomes" id="UP000030170">
    <property type="component" value="Unassembled WGS sequence"/>
</dbReference>
<evidence type="ECO:0000313" key="2">
    <source>
        <dbReference type="Proteomes" id="UP000030170"/>
    </source>
</evidence>
<dbReference type="EMBL" id="JJML01000025">
    <property type="protein sequence ID" value="KGF72520.1"/>
    <property type="molecule type" value="Genomic_DNA"/>
</dbReference>
<organism evidence="1 2">
    <name type="scientific">Neosynechococcus sphagnicola sy1</name>
    <dbReference type="NCBI Taxonomy" id="1497020"/>
    <lineage>
        <taxon>Bacteria</taxon>
        <taxon>Bacillati</taxon>
        <taxon>Cyanobacteriota</taxon>
        <taxon>Cyanophyceae</taxon>
        <taxon>Neosynechococcales</taxon>
        <taxon>Neosynechococcaceae</taxon>
        <taxon>Neosynechococcus</taxon>
    </lineage>
</organism>
<keyword evidence="2" id="KW-1185">Reference proteome</keyword>
<gene>
    <name evidence="1" type="ORF">DO97_08250</name>
</gene>
<reference evidence="1 2" key="1">
    <citation type="journal article" date="2014" name="Mol. Ecol.">
        <title>Evolution of Synechococcus.</title>
        <authorList>
            <person name="Dvorak P."/>
            <person name="Casamatta D."/>
            <person name="Hasler P."/>
            <person name="Poulickova A."/>
            <person name="Ondrej V."/>
            <person name="Sanges R."/>
        </authorList>
    </citation>
    <scope>NUCLEOTIDE SEQUENCE [LARGE SCALE GENOMIC DNA]</scope>
    <source>
        <strain evidence="1 2">CAUP A 1101</strain>
    </source>
</reference>
<name>A0A098TIZ0_9CYAN</name>
<dbReference type="AlphaFoldDB" id="A0A098TIZ0"/>
<accession>A0A098TIZ0</accession>
<protein>
    <submittedName>
        <fullName evidence="1">Uncharacterized protein</fullName>
    </submittedName>
</protein>
<evidence type="ECO:0000313" key="1">
    <source>
        <dbReference type="EMBL" id="KGF72520.1"/>
    </source>
</evidence>